<reference evidence="1 2" key="1">
    <citation type="submission" date="2016-11" db="EMBL/GenBank/DDBJ databases">
        <authorList>
            <person name="Jaros S."/>
            <person name="Januszkiewicz K."/>
            <person name="Wedrychowicz H."/>
        </authorList>
    </citation>
    <scope>NUCLEOTIDE SEQUENCE [LARGE SCALE GENOMIC DNA]</scope>
    <source>
        <strain evidence="1 2">DSM 19022</strain>
    </source>
</reference>
<dbReference type="Proteomes" id="UP000184442">
    <property type="component" value="Unassembled WGS sequence"/>
</dbReference>
<evidence type="ECO:0000313" key="1">
    <source>
        <dbReference type="EMBL" id="SHI46691.1"/>
    </source>
</evidence>
<dbReference type="InterPro" id="IPR028994">
    <property type="entry name" value="Integrin_alpha_N"/>
</dbReference>
<dbReference type="OrthoDB" id="2517683at2"/>
<dbReference type="EMBL" id="FQZS01000003">
    <property type="protein sequence ID" value="SHI46691.1"/>
    <property type="molecule type" value="Genomic_DNA"/>
</dbReference>
<dbReference type="STRING" id="1122184.SAMN02745176_00404"/>
<dbReference type="RefSeq" id="WP_073023946.1">
    <property type="nucleotide sequence ID" value="NZ_FQZS01000003.1"/>
</dbReference>
<dbReference type="SUPFAM" id="SSF69318">
    <property type="entry name" value="Integrin alpha N-terminal domain"/>
    <property type="match status" value="1"/>
</dbReference>
<accession>A0A1M6BD81</accession>
<evidence type="ECO:0000313" key="2">
    <source>
        <dbReference type="Proteomes" id="UP000184442"/>
    </source>
</evidence>
<organism evidence="1 2">
    <name type="scientific">Lutispora thermophila DSM 19022</name>
    <dbReference type="NCBI Taxonomy" id="1122184"/>
    <lineage>
        <taxon>Bacteria</taxon>
        <taxon>Bacillati</taxon>
        <taxon>Bacillota</taxon>
        <taxon>Clostridia</taxon>
        <taxon>Lutisporales</taxon>
        <taxon>Lutisporaceae</taxon>
        <taxon>Lutispora</taxon>
    </lineage>
</organism>
<keyword evidence="2" id="KW-1185">Reference proteome</keyword>
<dbReference type="PROSITE" id="PS51257">
    <property type="entry name" value="PROKAR_LIPOPROTEIN"/>
    <property type="match status" value="1"/>
</dbReference>
<sequence length="234" mass="27307">MLRRITRFLFFSGILIFLFTSCSPKKESDMTWSNDSTESNEGYPDIVVNSPITLSNNDLFNINGKHQYLRLKMVKGKYYENWNPGAYMGTLWEGYFIIELADDHGNTIAVTDLSKSFEEPLIFNSPFEIQFDDYNNDGDIDFTIGQYATSNGTDYKLFTLRKEGNVEELVIRDYPTLFISDESGHYSTKLKKADDISFKRQYYDNSTGKHIEDIFRWDGEEFVKVESYEVKDRM</sequence>
<gene>
    <name evidence="1" type="ORF">SAMN02745176_00404</name>
</gene>
<dbReference type="AlphaFoldDB" id="A0A1M6BD81"/>
<protein>
    <submittedName>
        <fullName evidence="1">Bla regulator protein blaR1</fullName>
    </submittedName>
</protein>
<proteinExistence type="predicted"/>
<name>A0A1M6BD81_9FIRM</name>